<reference evidence="2" key="2">
    <citation type="submission" date="2022-07" db="EMBL/GenBank/DDBJ databases">
        <authorList>
            <person name="Goncalves M.F.M."/>
            <person name="Hilario S."/>
            <person name="Van De Peer Y."/>
            <person name="Esteves A.C."/>
            <person name="Alves A."/>
        </authorList>
    </citation>
    <scope>NUCLEOTIDE SEQUENCE</scope>
    <source>
        <strain evidence="2">MUM 19.33</strain>
    </source>
</reference>
<gene>
    <name evidence="2" type="ORF">J7T54_005023</name>
</gene>
<feature type="repeat" description="WD" evidence="1">
    <location>
        <begin position="13"/>
        <end position="54"/>
    </location>
</feature>
<dbReference type="EMBL" id="JAGIXG020000197">
    <property type="protein sequence ID" value="KAI6777560.1"/>
    <property type="molecule type" value="Genomic_DNA"/>
</dbReference>
<dbReference type="GeneID" id="75831509"/>
<dbReference type="InterPro" id="IPR001680">
    <property type="entry name" value="WD40_rpt"/>
</dbReference>
<accession>A0A9Q0BAG7</accession>
<evidence type="ECO:0000313" key="2">
    <source>
        <dbReference type="EMBL" id="KAI6777560.1"/>
    </source>
</evidence>
<keyword evidence="1" id="KW-0853">WD repeat</keyword>
<dbReference type="Pfam" id="PF00400">
    <property type="entry name" value="WD40"/>
    <property type="match status" value="1"/>
</dbReference>
<protein>
    <submittedName>
        <fullName evidence="2">WD40 repeat-like protein</fullName>
    </submittedName>
</protein>
<name>A0A9Q0BAG7_9HYPO</name>
<dbReference type="AlphaFoldDB" id="A0A9Q0BAG7"/>
<dbReference type="Gene3D" id="2.130.10.10">
    <property type="entry name" value="YVTN repeat-like/Quinoprotein amine dehydrogenase"/>
    <property type="match status" value="1"/>
</dbReference>
<dbReference type="SMART" id="SM00320">
    <property type="entry name" value="WD40"/>
    <property type="match status" value="1"/>
</dbReference>
<proteinExistence type="predicted"/>
<dbReference type="Proteomes" id="UP001055219">
    <property type="component" value="Unassembled WGS sequence"/>
</dbReference>
<dbReference type="InterPro" id="IPR015943">
    <property type="entry name" value="WD40/YVTN_repeat-like_dom_sf"/>
</dbReference>
<dbReference type="PROSITE" id="PS50082">
    <property type="entry name" value="WD_REPEATS_2"/>
    <property type="match status" value="1"/>
</dbReference>
<sequence>NSLTNIWPEAITLEGHGRCISSVAFSPDSQRLASGSNDKTVKLWDPRTGVCTATLKGRR</sequence>
<dbReference type="RefSeq" id="XP_051358416.1">
    <property type="nucleotide sequence ID" value="XM_051510712.1"/>
</dbReference>
<dbReference type="SUPFAM" id="SSF50978">
    <property type="entry name" value="WD40 repeat-like"/>
    <property type="match status" value="1"/>
</dbReference>
<reference evidence="2" key="1">
    <citation type="journal article" date="2021" name="J Fungi (Basel)">
        <title>Genomic and Metabolomic Analyses of the Marine Fungus Emericellopsis cladophorae: Insights into Saltwater Adaptability Mechanisms and Its Biosynthetic Potential.</title>
        <authorList>
            <person name="Goncalves M.F.M."/>
            <person name="Hilario S."/>
            <person name="Van de Peer Y."/>
            <person name="Esteves A.C."/>
            <person name="Alves A."/>
        </authorList>
    </citation>
    <scope>NUCLEOTIDE SEQUENCE</scope>
    <source>
        <strain evidence="2">MUM 19.33</strain>
    </source>
</reference>
<dbReference type="PANTHER" id="PTHR19879:SF9">
    <property type="entry name" value="TRANSCRIPTION INITIATION FACTOR TFIID SUBUNIT 5"/>
    <property type="match status" value="1"/>
</dbReference>
<evidence type="ECO:0000256" key="1">
    <source>
        <dbReference type="PROSITE-ProRule" id="PRU00221"/>
    </source>
</evidence>
<evidence type="ECO:0000313" key="3">
    <source>
        <dbReference type="Proteomes" id="UP001055219"/>
    </source>
</evidence>
<dbReference type="OrthoDB" id="5240432at2759"/>
<feature type="non-terminal residue" evidence="2">
    <location>
        <position position="1"/>
    </location>
</feature>
<dbReference type="PANTHER" id="PTHR19879">
    <property type="entry name" value="TRANSCRIPTION INITIATION FACTOR TFIID"/>
    <property type="match status" value="1"/>
</dbReference>
<comment type="caution">
    <text evidence="2">The sequence shown here is derived from an EMBL/GenBank/DDBJ whole genome shotgun (WGS) entry which is preliminary data.</text>
</comment>
<dbReference type="InterPro" id="IPR036322">
    <property type="entry name" value="WD40_repeat_dom_sf"/>
</dbReference>
<organism evidence="2 3">
    <name type="scientific">Emericellopsis cladophorae</name>
    <dbReference type="NCBI Taxonomy" id="2686198"/>
    <lineage>
        <taxon>Eukaryota</taxon>
        <taxon>Fungi</taxon>
        <taxon>Dikarya</taxon>
        <taxon>Ascomycota</taxon>
        <taxon>Pezizomycotina</taxon>
        <taxon>Sordariomycetes</taxon>
        <taxon>Hypocreomycetidae</taxon>
        <taxon>Hypocreales</taxon>
        <taxon>Bionectriaceae</taxon>
        <taxon>Emericellopsis</taxon>
    </lineage>
</organism>
<dbReference type="PROSITE" id="PS50294">
    <property type="entry name" value="WD_REPEATS_REGION"/>
    <property type="match status" value="1"/>
</dbReference>
<keyword evidence="3" id="KW-1185">Reference proteome</keyword>